<dbReference type="AlphaFoldDB" id="A0A415HV91"/>
<accession>A0A415HV91</accession>
<reference evidence="1 2" key="1">
    <citation type="submission" date="2018-08" db="EMBL/GenBank/DDBJ databases">
        <title>A genome reference for cultivated species of the human gut microbiota.</title>
        <authorList>
            <person name="Zou Y."/>
            <person name="Xue W."/>
            <person name="Luo G."/>
        </authorList>
    </citation>
    <scope>NUCLEOTIDE SEQUENCE [LARGE SCALE GENOMIC DNA]</scope>
    <source>
        <strain evidence="1 2">AF39-4</strain>
    </source>
</reference>
<sequence length="163" mass="19077">MGTEERIKQHLIICPRCGDIFGSRIPYDPNKKEVCVRCQYPDSLDTKMTVADLDNFLNNSKYEEWHERQRELRKKYTINSNVFDQDLYNQIIKEEYERYHLNDDVPTSTPKPVTKHIPKCPTCGSTNIEKISATKKLAGSMLFGLFSKDAKSTFHCKNCNYKW</sequence>
<dbReference type="RefSeq" id="WP_118367413.1">
    <property type="nucleotide sequence ID" value="NZ_CABJDZ010000001.1"/>
</dbReference>
<name>A0A415HV91_9FIRM</name>
<proteinExistence type="predicted"/>
<gene>
    <name evidence="1" type="ORF">DW040_02280</name>
</gene>
<evidence type="ECO:0000313" key="1">
    <source>
        <dbReference type="EMBL" id="RHK98156.1"/>
    </source>
</evidence>
<protein>
    <submittedName>
        <fullName evidence="1">Uncharacterized protein</fullName>
    </submittedName>
</protein>
<evidence type="ECO:0000313" key="2">
    <source>
        <dbReference type="Proteomes" id="UP000284267"/>
    </source>
</evidence>
<dbReference type="EMBL" id="QROE01000001">
    <property type="protein sequence ID" value="RHK98156.1"/>
    <property type="molecule type" value="Genomic_DNA"/>
</dbReference>
<dbReference type="Proteomes" id="UP000284267">
    <property type="component" value="Unassembled WGS sequence"/>
</dbReference>
<comment type="caution">
    <text evidence="1">The sequence shown here is derived from an EMBL/GenBank/DDBJ whole genome shotgun (WGS) entry which is preliminary data.</text>
</comment>
<organism evidence="1 2">
    <name type="scientific">Blautia obeum</name>
    <dbReference type="NCBI Taxonomy" id="40520"/>
    <lineage>
        <taxon>Bacteria</taxon>
        <taxon>Bacillati</taxon>
        <taxon>Bacillota</taxon>
        <taxon>Clostridia</taxon>
        <taxon>Lachnospirales</taxon>
        <taxon>Lachnospiraceae</taxon>
        <taxon>Blautia</taxon>
    </lineage>
</organism>